<keyword evidence="2" id="KW-1185">Reference proteome</keyword>
<comment type="caution">
    <text evidence="1">The sequence shown here is derived from an EMBL/GenBank/DDBJ whole genome shotgun (WGS) entry which is preliminary data.</text>
</comment>
<accession>A0AAD4SAC6</accession>
<organism evidence="1 2">
    <name type="scientific">Papaver atlanticum</name>
    <dbReference type="NCBI Taxonomy" id="357466"/>
    <lineage>
        <taxon>Eukaryota</taxon>
        <taxon>Viridiplantae</taxon>
        <taxon>Streptophyta</taxon>
        <taxon>Embryophyta</taxon>
        <taxon>Tracheophyta</taxon>
        <taxon>Spermatophyta</taxon>
        <taxon>Magnoliopsida</taxon>
        <taxon>Ranunculales</taxon>
        <taxon>Papaveraceae</taxon>
        <taxon>Papaveroideae</taxon>
        <taxon>Papaver</taxon>
    </lineage>
</organism>
<reference evidence="1" key="1">
    <citation type="submission" date="2022-04" db="EMBL/GenBank/DDBJ databases">
        <title>A functionally conserved STORR gene fusion in Papaver species that diverged 16.8 million years ago.</title>
        <authorList>
            <person name="Catania T."/>
        </authorList>
    </citation>
    <scope>NUCLEOTIDE SEQUENCE</scope>
    <source>
        <strain evidence="1">S-188037</strain>
    </source>
</reference>
<evidence type="ECO:0000313" key="1">
    <source>
        <dbReference type="EMBL" id="KAI3875010.1"/>
    </source>
</evidence>
<sequence>MKEKISAMHWSWCCLLKKEGFPFQFVKGNEAVMIYVEHKFKSFNSMLFIMLSIELNFTKRSRRKKLNNKRYQEES</sequence>
<gene>
    <name evidence="1" type="ORF">MKW98_019583</name>
</gene>
<protein>
    <submittedName>
        <fullName evidence="1">Uncharacterized protein</fullName>
    </submittedName>
</protein>
<dbReference type="AlphaFoldDB" id="A0AAD4SAC6"/>
<name>A0AAD4SAC6_9MAGN</name>
<dbReference type="Proteomes" id="UP001202328">
    <property type="component" value="Unassembled WGS sequence"/>
</dbReference>
<evidence type="ECO:0000313" key="2">
    <source>
        <dbReference type="Proteomes" id="UP001202328"/>
    </source>
</evidence>
<proteinExistence type="predicted"/>
<dbReference type="EMBL" id="JAJJMB010012638">
    <property type="protein sequence ID" value="KAI3875010.1"/>
    <property type="molecule type" value="Genomic_DNA"/>
</dbReference>